<keyword evidence="2" id="KW-1185">Reference proteome</keyword>
<sequence>MDQERKNPRISLRKSVVISTKKEREKPTGCQESMGSIIQDAKKEVPAFKKLVDRRASKKHIEALNPSTVKPIPEDTNMG</sequence>
<dbReference type="Proteomes" id="UP001165960">
    <property type="component" value="Unassembled WGS sequence"/>
</dbReference>
<dbReference type="EMBL" id="QTSX02007241">
    <property type="protein sequence ID" value="KAJ9049374.1"/>
    <property type="molecule type" value="Genomic_DNA"/>
</dbReference>
<organism evidence="1 2">
    <name type="scientific">Entomophthora muscae</name>
    <dbReference type="NCBI Taxonomy" id="34485"/>
    <lineage>
        <taxon>Eukaryota</taxon>
        <taxon>Fungi</taxon>
        <taxon>Fungi incertae sedis</taxon>
        <taxon>Zoopagomycota</taxon>
        <taxon>Entomophthoromycotina</taxon>
        <taxon>Entomophthoromycetes</taxon>
        <taxon>Entomophthorales</taxon>
        <taxon>Entomophthoraceae</taxon>
        <taxon>Entomophthora</taxon>
    </lineage>
</organism>
<protein>
    <submittedName>
        <fullName evidence="1">Uncharacterized protein</fullName>
    </submittedName>
</protein>
<gene>
    <name evidence="1" type="ORF">DSO57_1025300</name>
</gene>
<evidence type="ECO:0000313" key="2">
    <source>
        <dbReference type="Proteomes" id="UP001165960"/>
    </source>
</evidence>
<name>A0ACC2RH36_9FUNG</name>
<accession>A0ACC2RH36</accession>
<proteinExistence type="predicted"/>
<reference evidence="1" key="1">
    <citation type="submission" date="2022-04" db="EMBL/GenBank/DDBJ databases">
        <title>Genome of the entomopathogenic fungus Entomophthora muscae.</title>
        <authorList>
            <person name="Elya C."/>
            <person name="Lovett B.R."/>
            <person name="Lee E."/>
            <person name="Macias A.M."/>
            <person name="Hajek A.E."/>
            <person name="De Bivort B.L."/>
            <person name="Kasson M.T."/>
            <person name="De Fine Licht H.H."/>
            <person name="Stajich J.E."/>
        </authorList>
    </citation>
    <scope>NUCLEOTIDE SEQUENCE</scope>
    <source>
        <strain evidence="1">Berkeley</strain>
    </source>
</reference>
<comment type="caution">
    <text evidence="1">The sequence shown here is derived from an EMBL/GenBank/DDBJ whole genome shotgun (WGS) entry which is preliminary data.</text>
</comment>
<evidence type="ECO:0000313" key="1">
    <source>
        <dbReference type="EMBL" id="KAJ9049374.1"/>
    </source>
</evidence>